<name>A0A2T5JCL8_9SPHI</name>
<gene>
    <name evidence="2" type="ORF">C8P68_102326</name>
</gene>
<evidence type="ECO:0000256" key="1">
    <source>
        <dbReference type="SAM" id="Phobius"/>
    </source>
</evidence>
<dbReference type="RefSeq" id="WP_107827428.1">
    <property type="nucleotide sequence ID" value="NZ_CP160205.1"/>
</dbReference>
<keyword evidence="3" id="KW-1185">Reference proteome</keyword>
<feature type="transmembrane region" description="Helical" evidence="1">
    <location>
        <begin position="307"/>
        <end position="325"/>
    </location>
</feature>
<feature type="transmembrane region" description="Helical" evidence="1">
    <location>
        <begin position="282"/>
        <end position="300"/>
    </location>
</feature>
<protein>
    <recommendedName>
        <fullName evidence="4">Beta-carotene 15,15'-monooxygenase</fullName>
    </recommendedName>
</protein>
<evidence type="ECO:0000313" key="2">
    <source>
        <dbReference type="EMBL" id="PTQ99502.1"/>
    </source>
</evidence>
<dbReference type="Pfam" id="PF19992">
    <property type="entry name" value="DUF6427"/>
    <property type="match status" value="1"/>
</dbReference>
<evidence type="ECO:0008006" key="4">
    <source>
        <dbReference type="Google" id="ProtNLM"/>
    </source>
</evidence>
<keyword evidence="1" id="KW-1133">Transmembrane helix</keyword>
<feature type="transmembrane region" description="Helical" evidence="1">
    <location>
        <begin position="55"/>
        <end position="80"/>
    </location>
</feature>
<feature type="transmembrane region" description="Helical" evidence="1">
    <location>
        <begin position="225"/>
        <end position="243"/>
    </location>
</feature>
<dbReference type="EMBL" id="QAOQ01000002">
    <property type="protein sequence ID" value="PTQ99502.1"/>
    <property type="molecule type" value="Genomic_DNA"/>
</dbReference>
<feature type="transmembrane region" description="Helical" evidence="1">
    <location>
        <begin position="12"/>
        <end position="35"/>
    </location>
</feature>
<proteinExistence type="predicted"/>
<feature type="transmembrane region" description="Helical" evidence="1">
    <location>
        <begin position="255"/>
        <end position="276"/>
    </location>
</feature>
<evidence type="ECO:0000313" key="3">
    <source>
        <dbReference type="Proteomes" id="UP000244168"/>
    </source>
</evidence>
<comment type="caution">
    <text evidence="2">The sequence shown here is derived from an EMBL/GenBank/DDBJ whole genome shotgun (WGS) entry which is preliminary data.</text>
</comment>
<feature type="transmembrane region" description="Helical" evidence="1">
    <location>
        <begin position="183"/>
        <end position="200"/>
    </location>
</feature>
<feature type="transmembrane region" description="Helical" evidence="1">
    <location>
        <begin position="145"/>
        <end position="171"/>
    </location>
</feature>
<dbReference type="InterPro" id="IPR045625">
    <property type="entry name" value="DUF6427"/>
</dbReference>
<feature type="transmembrane region" description="Helical" evidence="1">
    <location>
        <begin position="92"/>
        <end position="125"/>
    </location>
</feature>
<dbReference type="AlphaFoldDB" id="A0A2T5JCL8"/>
<sequence>MISLFRSYNPVNVLWLALWLVVLRVFYMLVAPGNVEFVFIESFARKLVPVNYEHALNFSVNVLLAGMLVLVQAMLINYLVNHYNLLSKPTFLPALMYITLASLYTPFLTLSPPLICNFLVIWMLSKILAFYKGADIKAKAYDLGMIAALGSVIYFPFIYFVLAIWIAFIIFRPFDWRDWAASILGYATIFFFLAVFYYLNDHLHDFFKIWDPLGTRLPERITLNYYKYLLLIPVVLIIVLGMFKLQGTFFRSSIMVRKVFQLLFFIFLIGGLSFYVKPTFHLEHFLLCAVPLAIFFAFYFVSATTRWFYESLYFLLVAGIIYFQFNTF</sequence>
<keyword evidence="1" id="KW-0472">Membrane</keyword>
<keyword evidence="1" id="KW-0812">Transmembrane</keyword>
<dbReference type="Proteomes" id="UP000244168">
    <property type="component" value="Unassembled WGS sequence"/>
</dbReference>
<organism evidence="2 3">
    <name type="scientific">Mucilaginibacter yixingensis</name>
    <dbReference type="NCBI Taxonomy" id="1295612"/>
    <lineage>
        <taxon>Bacteria</taxon>
        <taxon>Pseudomonadati</taxon>
        <taxon>Bacteroidota</taxon>
        <taxon>Sphingobacteriia</taxon>
        <taxon>Sphingobacteriales</taxon>
        <taxon>Sphingobacteriaceae</taxon>
        <taxon>Mucilaginibacter</taxon>
    </lineage>
</organism>
<dbReference type="OrthoDB" id="1115611at2"/>
<reference evidence="2 3" key="1">
    <citation type="submission" date="2018-04" db="EMBL/GenBank/DDBJ databases">
        <title>Genomic Encyclopedia of Archaeal and Bacterial Type Strains, Phase II (KMG-II): from individual species to whole genera.</title>
        <authorList>
            <person name="Goeker M."/>
        </authorList>
    </citation>
    <scope>NUCLEOTIDE SEQUENCE [LARGE SCALE GENOMIC DNA]</scope>
    <source>
        <strain evidence="2 3">DSM 26809</strain>
    </source>
</reference>
<accession>A0A2T5JCL8</accession>